<feature type="compositionally biased region" description="Basic and acidic residues" evidence="1">
    <location>
        <begin position="294"/>
        <end position="317"/>
    </location>
</feature>
<proteinExistence type="predicted"/>
<evidence type="ECO:0000313" key="2">
    <source>
        <dbReference type="EMBL" id="MED6206494.1"/>
    </source>
</evidence>
<evidence type="ECO:0000256" key="1">
    <source>
        <dbReference type="SAM" id="MobiDB-lite"/>
    </source>
</evidence>
<keyword evidence="3" id="KW-1185">Reference proteome</keyword>
<evidence type="ECO:0000313" key="3">
    <source>
        <dbReference type="Proteomes" id="UP001341840"/>
    </source>
</evidence>
<organism evidence="2 3">
    <name type="scientific">Stylosanthes scabra</name>
    <dbReference type="NCBI Taxonomy" id="79078"/>
    <lineage>
        <taxon>Eukaryota</taxon>
        <taxon>Viridiplantae</taxon>
        <taxon>Streptophyta</taxon>
        <taxon>Embryophyta</taxon>
        <taxon>Tracheophyta</taxon>
        <taxon>Spermatophyta</taxon>
        <taxon>Magnoliopsida</taxon>
        <taxon>eudicotyledons</taxon>
        <taxon>Gunneridae</taxon>
        <taxon>Pentapetalae</taxon>
        <taxon>rosids</taxon>
        <taxon>fabids</taxon>
        <taxon>Fabales</taxon>
        <taxon>Fabaceae</taxon>
        <taxon>Papilionoideae</taxon>
        <taxon>50 kb inversion clade</taxon>
        <taxon>dalbergioids sensu lato</taxon>
        <taxon>Dalbergieae</taxon>
        <taxon>Pterocarpus clade</taxon>
        <taxon>Stylosanthes</taxon>
    </lineage>
</organism>
<dbReference type="EMBL" id="JASCZI010241760">
    <property type="protein sequence ID" value="MED6206494.1"/>
    <property type="molecule type" value="Genomic_DNA"/>
</dbReference>
<accession>A0ABU6Y8X5</accession>
<feature type="region of interest" description="Disordered" evidence="1">
    <location>
        <begin position="289"/>
        <end position="317"/>
    </location>
</feature>
<sequence>MGLPVCLWCEENIERVAKLWGKVVEHDDRSTESKSYTTARVLIDCYQWEMVHKWVSIKVDDRTFDVFVKETGAEAYSVQAHPDLVKDYSASMDESKSVSRVVETPVGAERRQTISGLQNSNQLNDDDPQLIAIIDANYLNDVPPINVISDGMGVEEAGREDVHRVNQTDFRCLGEIECGLRVDDPMFDEARPNVLVGSQLLNNVGPKNVDWRPSHSGSSGFCPFPPGFGPNSEMDLGPGQGDKIRVVVARIEGNDRKDLGVGVKWRKESDGRLDFVEEVVANPEVDGAVQGDAEGTHEYDDGKRTAYDDNDTGRERSTGCSFGRDAILNGDGALVDESTVKI</sequence>
<name>A0ABU6Y8X5_9FABA</name>
<gene>
    <name evidence="2" type="ORF">PIB30_027292</name>
</gene>
<dbReference type="Proteomes" id="UP001341840">
    <property type="component" value="Unassembled WGS sequence"/>
</dbReference>
<protein>
    <submittedName>
        <fullName evidence="2">Uncharacterized protein</fullName>
    </submittedName>
</protein>
<comment type="caution">
    <text evidence="2">The sequence shown here is derived from an EMBL/GenBank/DDBJ whole genome shotgun (WGS) entry which is preliminary data.</text>
</comment>
<reference evidence="2 3" key="1">
    <citation type="journal article" date="2023" name="Plants (Basel)">
        <title>Bridging the Gap: Combining Genomics and Transcriptomics Approaches to Understand Stylosanthes scabra, an Orphan Legume from the Brazilian Caatinga.</title>
        <authorList>
            <person name="Ferreira-Neto J.R.C."/>
            <person name="da Silva M.D."/>
            <person name="Binneck E."/>
            <person name="de Melo N.F."/>
            <person name="da Silva R.H."/>
            <person name="de Melo A.L.T.M."/>
            <person name="Pandolfi V."/>
            <person name="Bustamante F.O."/>
            <person name="Brasileiro-Vidal A.C."/>
            <person name="Benko-Iseppon A.M."/>
        </authorList>
    </citation>
    <scope>NUCLEOTIDE SEQUENCE [LARGE SCALE GENOMIC DNA]</scope>
    <source>
        <tissue evidence="2">Leaves</tissue>
    </source>
</reference>